<protein>
    <submittedName>
        <fullName evidence="3">SRPBCC domain-containing protein</fullName>
    </submittedName>
</protein>
<evidence type="ECO:0000259" key="2">
    <source>
        <dbReference type="Pfam" id="PF08327"/>
    </source>
</evidence>
<evidence type="ECO:0000256" key="1">
    <source>
        <dbReference type="ARBA" id="ARBA00006817"/>
    </source>
</evidence>
<feature type="domain" description="Activator of Hsp90 ATPase homologue 1/2-like C-terminal" evidence="2">
    <location>
        <begin position="22"/>
        <end position="148"/>
    </location>
</feature>
<evidence type="ECO:0000313" key="3">
    <source>
        <dbReference type="EMBL" id="QVL30434.1"/>
    </source>
</evidence>
<dbReference type="InterPro" id="IPR023393">
    <property type="entry name" value="START-like_dom_sf"/>
</dbReference>
<dbReference type="KEGG" id="tsph:KIH39_16425"/>
<reference evidence="3" key="1">
    <citation type="submission" date="2021-05" db="EMBL/GenBank/DDBJ databases">
        <title>Complete genome sequence of the cellulolytic planctomycete Telmatocola sphagniphila SP2T and characterization of the first cellulase from planctomycetes.</title>
        <authorList>
            <person name="Rakitin A.L."/>
            <person name="Beletsky A.V."/>
            <person name="Naumoff D.G."/>
            <person name="Kulichevskaya I.S."/>
            <person name="Mardanov A.V."/>
            <person name="Ravin N.V."/>
            <person name="Dedysh S.N."/>
        </authorList>
    </citation>
    <scope>NUCLEOTIDE SEQUENCE</scope>
    <source>
        <strain evidence="3">SP2T</strain>
    </source>
</reference>
<dbReference type="CDD" id="cd08894">
    <property type="entry name" value="SRPBCC_CalC_Aha1-like_1"/>
    <property type="match status" value="1"/>
</dbReference>
<proteinExistence type="inferred from homology"/>
<sequence>MPQKDEPNAVQPLMEVSRIFQASCDQVYDAWLDPRSLGRWLFATPQGEMVRVETEPRPGGKLVIVEKRGETLAEHFGIYLELDRPRKLVFSFSTDRESEPTIVTVLFEAVPEGCKMTVSHPIAPKWANFKDRAQAGWSMILENLSGVLATGRELISSRFFDFPRELVFEAWKDPDHIIHWWGPNGFTNTFEEFDFRIGGHWRFVMHGPNGANFQNHIIFTDILEPEKIEFDHVSLPYFQVMVNFEESNGKTKVTFRQTFKTLEECQRLRSIAVPANEQNFDRLNAELTKMT</sequence>
<dbReference type="SUPFAM" id="SSF55961">
    <property type="entry name" value="Bet v1-like"/>
    <property type="match status" value="2"/>
</dbReference>
<keyword evidence="4" id="KW-1185">Reference proteome</keyword>
<dbReference type="AlphaFoldDB" id="A0A8E6B2W9"/>
<feature type="domain" description="Activator of Hsp90 ATPase homologue 1/2-like C-terminal" evidence="2">
    <location>
        <begin position="161"/>
        <end position="287"/>
    </location>
</feature>
<accession>A0A8E6B2W9</accession>
<dbReference type="Pfam" id="PF08327">
    <property type="entry name" value="AHSA1"/>
    <property type="match status" value="2"/>
</dbReference>
<dbReference type="EMBL" id="CP074694">
    <property type="protein sequence ID" value="QVL30434.1"/>
    <property type="molecule type" value="Genomic_DNA"/>
</dbReference>
<gene>
    <name evidence="3" type="ORF">KIH39_16425</name>
</gene>
<name>A0A8E6B2W9_9BACT</name>
<dbReference type="CDD" id="cd07814">
    <property type="entry name" value="SRPBCC_CalC_Aha1-like"/>
    <property type="match status" value="1"/>
</dbReference>
<comment type="similarity">
    <text evidence="1">Belongs to the AHA1 family.</text>
</comment>
<evidence type="ECO:0000313" key="4">
    <source>
        <dbReference type="Proteomes" id="UP000676194"/>
    </source>
</evidence>
<dbReference type="Gene3D" id="3.30.530.20">
    <property type="match status" value="2"/>
</dbReference>
<dbReference type="Proteomes" id="UP000676194">
    <property type="component" value="Chromosome"/>
</dbReference>
<dbReference type="InterPro" id="IPR013538">
    <property type="entry name" value="ASHA1/2-like_C"/>
</dbReference>
<organism evidence="3 4">
    <name type="scientific">Telmatocola sphagniphila</name>
    <dbReference type="NCBI Taxonomy" id="1123043"/>
    <lineage>
        <taxon>Bacteria</taxon>
        <taxon>Pseudomonadati</taxon>
        <taxon>Planctomycetota</taxon>
        <taxon>Planctomycetia</taxon>
        <taxon>Gemmatales</taxon>
        <taxon>Gemmataceae</taxon>
    </lineage>
</organism>